<protein>
    <submittedName>
        <fullName evidence="1">Uncharacterized protein</fullName>
    </submittedName>
</protein>
<reference evidence="2" key="1">
    <citation type="journal article" date="2019" name="Int. J. Syst. Evol. Microbiol.">
        <title>The Global Catalogue of Microorganisms (GCM) 10K type strain sequencing project: providing services to taxonomists for standard genome sequencing and annotation.</title>
        <authorList>
            <consortium name="The Broad Institute Genomics Platform"/>
            <consortium name="The Broad Institute Genome Sequencing Center for Infectious Disease"/>
            <person name="Wu L."/>
            <person name="Ma J."/>
        </authorList>
    </citation>
    <scope>NUCLEOTIDE SEQUENCE [LARGE SCALE GENOMIC DNA]</scope>
    <source>
        <strain evidence="2">JCM 17926</strain>
    </source>
</reference>
<evidence type="ECO:0000313" key="2">
    <source>
        <dbReference type="Proteomes" id="UP001500552"/>
    </source>
</evidence>
<dbReference type="RefSeq" id="WP_345161753.1">
    <property type="nucleotide sequence ID" value="NZ_BAABHC010000029.1"/>
</dbReference>
<name>A0ABP8M303_9BACT</name>
<evidence type="ECO:0000313" key="1">
    <source>
        <dbReference type="EMBL" id="GAA4441674.1"/>
    </source>
</evidence>
<dbReference type="Proteomes" id="UP001500552">
    <property type="component" value="Unassembled WGS sequence"/>
</dbReference>
<dbReference type="EMBL" id="BAABHC010000029">
    <property type="protein sequence ID" value="GAA4441674.1"/>
    <property type="molecule type" value="Genomic_DNA"/>
</dbReference>
<organism evidence="1 2">
    <name type="scientific">Pontibacter saemangeumensis</name>
    <dbReference type="NCBI Taxonomy" id="1084525"/>
    <lineage>
        <taxon>Bacteria</taxon>
        <taxon>Pseudomonadati</taxon>
        <taxon>Bacteroidota</taxon>
        <taxon>Cytophagia</taxon>
        <taxon>Cytophagales</taxon>
        <taxon>Hymenobacteraceae</taxon>
        <taxon>Pontibacter</taxon>
    </lineage>
</organism>
<keyword evidence="2" id="KW-1185">Reference proteome</keyword>
<comment type="caution">
    <text evidence="1">The sequence shown here is derived from an EMBL/GenBank/DDBJ whole genome shotgun (WGS) entry which is preliminary data.</text>
</comment>
<gene>
    <name evidence="1" type="ORF">GCM10023188_40480</name>
</gene>
<sequence>MLEYTKQILAKVSFDKMLFEKELKKGLRVLEQEDLLLLEQWCYEEFSDRHLPALGRVFPEVQECLL</sequence>
<accession>A0ABP8M303</accession>
<proteinExistence type="predicted"/>